<dbReference type="AlphaFoldDB" id="A0A8J9SHD3"/>
<evidence type="ECO:0000256" key="3">
    <source>
        <dbReference type="ARBA" id="ARBA00023235"/>
    </source>
</evidence>
<dbReference type="InterPro" id="IPR020094">
    <property type="entry name" value="TruA/RsuA/RluB/E/F_N"/>
</dbReference>
<dbReference type="Gene3D" id="3.30.70.660">
    <property type="entry name" value="Pseudouridine synthase I, catalytic domain, C-terminal subdomain"/>
    <property type="match status" value="1"/>
</dbReference>
<dbReference type="GO" id="GO:0160147">
    <property type="term" value="F:tRNA pseudouridine(38-40) synthase activity"/>
    <property type="evidence" value="ECO:0007669"/>
    <property type="project" value="UniProtKB-EC"/>
</dbReference>
<dbReference type="SUPFAM" id="SSF55120">
    <property type="entry name" value="Pseudouridine synthase"/>
    <property type="match status" value="1"/>
</dbReference>
<accession>A0A8J9SHD3</accession>
<dbReference type="InterPro" id="IPR020103">
    <property type="entry name" value="PsdUridine_synth_cat_dom_sf"/>
</dbReference>
<keyword evidence="2 4" id="KW-0819">tRNA processing</keyword>
<dbReference type="Pfam" id="PF01416">
    <property type="entry name" value="PseudoU_synth_1"/>
    <property type="match status" value="1"/>
</dbReference>
<dbReference type="InterPro" id="IPR020095">
    <property type="entry name" value="PsdUridine_synth_TruA_C"/>
</dbReference>
<dbReference type="Proteomes" id="UP000836788">
    <property type="component" value="Chromosome 7"/>
</dbReference>
<name>A0A8J9SHD3_PHATR</name>
<comment type="catalytic activity">
    <reaction evidence="4">
        <text>uridine(38/39/40) in tRNA = pseudouridine(38/39/40) in tRNA</text>
        <dbReference type="Rhea" id="RHEA:22376"/>
        <dbReference type="Rhea" id="RHEA-COMP:10085"/>
        <dbReference type="Rhea" id="RHEA-COMP:10087"/>
        <dbReference type="ChEBI" id="CHEBI:65314"/>
        <dbReference type="ChEBI" id="CHEBI:65315"/>
        <dbReference type="EC" id="5.4.99.12"/>
    </reaction>
</comment>
<evidence type="ECO:0000256" key="2">
    <source>
        <dbReference type="ARBA" id="ARBA00022694"/>
    </source>
</evidence>
<evidence type="ECO:0000313" key="6">
    <source>
        <dbReference type="EMBL" id="CAG9292810.1"/>
    </source>
</evidence>
<comment type="similarity">
    <text evidence="1 4">Belongs to the tRNA pseudouridine synthase TruA family.</text>
</comment>
<protein>
    <recommendedName>
        <fullName evidence="4">tRNA pseudouridine synthase</fullName>
        <ecNumber evidence="4">5.4.99.12</ecNumber>
    </recommendedName>
</protein>
<dbReference type="PANTHER" id="PTHR11142:SF0">
    <property type="entry name" value="TRNA PSEUDOURIDINE SYNTHASE-LIKE 1"/>
    <property type="match status" value="1"/>
</dbReference>
<reference evidence="6" key="1">
    <citation type="submission" date="2022-02" db="EMBL/GenBank/DDBJ databases">
        <authorList>
            <person name="Giguere J D."/>
        </authorList>
    </citation>
    <scope>NUCLEOTIDE SEQUENCE</scope>
    <source>
        <strain evidence="6">CCAP 1055/1</strain>
    </source>
</reference>
<evidence type="ECO:0000259" key="5">
    <source>
        <dbReference type="Pfam" id="PF01416"/>
    </source>
</evidence>
<keyword evidence="3 4" id="KW-0413">Isomerase</keyword>
<dbReference type="HAMAP" id="MF_00171">
    <property type="entry name" value="TruA"/>
    <property type="match status" value="1"/>
</dbReference>
<dbReference type="GO" id="GO:0003723">
    <property type="term" value="F:RNA binding"/>
    <property type="evidence" value="ECO:0007669"/>
    <property type="project" value="InterPro"/>
</dbReference>
<dbReference type="OMA" id="CAITARI"/>
<evidence type="ECO:0000256" key="4">
    <source>
        <dbReference type="RuleBase" id="RU003792"/>
    </source>
</evidence>
<evidence type="ECO:0000256" key="1">
    <source>
        <dbReference type="ARBA" id="ARBA00009375"/>
    </source>
</evidence>
<dbReference type="EC" id="5.4.99.12" evidence="4"/>
<proteinExistence type="inferred from homology"/>
<dbReference type="GO" id="GO:0031119">
    <property type="term" value="P:tRNA pseudouridine synthesis"/>
    <property type="evidence" value="ECO:0007669"/>
    <property type="project" value="TreeGrafter"/>
</dbReference>
<dbReference type="InterPro" id="IPR001406">
    <property type="entry name" value="PsdUridine_synth_TruA"/>
</dbReference>
<dbReference type="EMBL" id="OU594948">
    <property type="protein sequence ID" value="CAG9292810.1"/>
    <property type="molecule type" value="Genomic_DNA"/>
</dbReference>
<dbReference type="Gene3D" id="3.30.70.580">
    <property type="entry name" value="Pseudouridine synthase I, catalytic domain, N-terminal subdomain"/>
    <property type="match status" value="1"/>
</dbReference>
<dbReference type="InterPro" id="IPR020097">
    <property type="entry name" value="PsdUridine_synth_TruA_a/b_dom"/>
</dbReference>
<dbReference type="PANTHER" id="PTHR11142">
    <property type="entry name" value="PSEUDOURIDYLATE SYNTHASE"/>
    <property type="match status" value="1"/>
</dbReference>
<feature type="domain" description="Pseudouridine synthase I TruA alpha/beta" evidence="5">
    <location>
        <begin position="241"/>
        <end position="367"/>
    </location>
</feature>
<sequence length="373" mass="42302">MTVREGFKRYAVSLQYRGPPFLGFSWQRTQEDCILPNGTDLRGRQSVEGRLREALDKLVGRDGYDKIQVSSRTDRGVHALKNTCHIDVRTSFPDESGNVLTPYSRTLFEGLQYYIAKQASTAVEQGGKGLEVSKRRSIDLKDVLSGKERFPAVQQFQIKDMRLLNIREAPHFMDNPLYDVQSTIQPNKVRWDARFSATQRTYLYRILHMCNDTDWAVPFEWNRSWRIRNSIPLDLEAMQRAAKYLTGTHDFTSFRASGCSRYSPVVTLNQICVQSQPYGIAGLSGTFAKECALFGIPTTIDPLCLTTISFQGNSFLYRQVRNMVGYLVAVGKGWINCEDTVAVLNARDRTKAQSTAPAHGLFLVDVKHGDFEI</sequence>
<organism evidence="6">
    <name type="scientific">Phaeodactylum tricornutum</name>
    <name type="common">Diatom</name>
    <dbReference type="NCBI Taxonomy" id="2850"/>
    <lineage>
        <taxon>Eukaryota</taxon>
        <taxon>Sar</taxon>
        <taxon>Stramenopiles</taxon>
        <taxon>Ochrophyta</taxon>
        <taxon>Bacillariophyta</taxon>
        <taxon>Bacillariophyceae</taxon>
        <taxon>Bacillariophycidae</taxon>
        <taxon>Naviculales</taxon>
        <taxon>Phaeodactylaceae</taxon>
        <taxon>Phaeodactylum</taxon>
    </lineage>
</organism>
<gene>
    <name evidence="6" type="ORF">PTTT1_LOCUS49552</name>
</gene>